<accession>A0A1X4JIW1</accession>
<gene>
    <name evidence="1" type="ORF">B9D04_10200</name>
</gene>
<proteinExistence type="predicted"/>
<reference evidence="1 2" key="1">
    <citation type="submission" date="2017-04" db="EMBL/GenBank/DDBJ databases">
        <title>The genome sequence of Weissella cibaria isolated from wild Drosophila.</title>
        <authorList>
            <person name="Ricks N.J."/>
            <person name="Carroll C."/>
            <person name="Walters A."/>
            <person name="Newell P.D."/>
            <person name="Chaston J.M."/>
        </authorList>
    </citation>
    <scope>NUCLEOTIDE SEQUENCE [LARGE SCALE GENOMIC DNA]</scope>
    <source>
        <strain evidence="1 2">DmW_103</strain>
    </source>
</reference>
<name>A0A1X4JIW1_9LACO</name>
<dbReference type="RefSeq" id="WP_085639913.1">
    <property type="nucleotide sequence ID" value="NZ_JARXOD010000006.1"/>
</dbReference>
<dbReference type="Gene3D" id="1.20.5.190">
    <property type="match status" value="1"/>
</dbReference>
<protein>
    <submittedName>
        <fullName evidence="1">Uncharacterized protein</fullName>
    </submittedName>
</protein>
<dbReference type="Proteomes" id="UP000193588">
    <property type="component" value="Unassembled WGS sequence"/>
</dbReference>
<dbReference type="AlphaFoldDB" id="A0A1X4JIW1"/>
<sequence>MTDEKFEEFTDHDFQELKQGVKDLHNDVREIRIDLKVIRIELSELRGEVKALTQRVDGIITTLNWGKYIFVLVVLLPFIERLVSRFI</sequence>
<dbReference type="EMBL" id="NDXJ01000016">
    <property type="protein sequence ID" value="OSP88707.1"/>
    <property type="molecule type" value="Genomic_DNA"/>
</dbReference>
<comment type="caution">
    <text evidence="1">The sequence shown here is derived from an EMBL/GenBank/DDBJ whole genome shotgun (WGS) entry which is preliminary data.</text>
</comment>
<organism evidence="1 2">
    <name type="scientific">Weissella cibaria</name>
    <dbReference type="NCBI Taxonomy" id="137591"/>
    <lineage>
        <taxon>Bacteria</taxon>
        <taxon>Bacillati</taxon>
        <taxon>Bacillota</taxon>
        <taxon>Bacilli</taxon>
        <taxon>Lactobacillales</taxon>
        <taxon>Lactobacillaceae</taxon>
        <taxon>Weissella</taxon>
    </lineage>
</organism>
<evidence type="ECO:0000313" key="1">
    <source>
        <dbReference type="EMBL" id="OSP88707.1"/>
    </source>
</evidence>
<evidence type="ECO:0000313" key="2">
    <source>
        <dbReference type="Proteomes" id="UP000193588"/>
    </source>
</evidence>